<sequence length="201" mass="22376">MSVRLVNELPFRRRYEPPLASISWPTTMMRMMKTSSSTRMQQMATASIAACSPSLTAARDSRATTRASTHAQTRTHANAHAIRHDDDGYRYSSGAVSLSIVVPLFGNIVNLRMSKLRLPDDVPVLMEPSYSLAEGNSSRSESKMNMDKTIMTLKARPASTPVTIALRSSCWRIRLLATNRPYNADLTPVKRFQPGWVAFGK</sequence>
<comment type="caution">
    <text evidence="2">The sequence shown here is derived from an EMBL/GenBank/DDBJ whole genome shotgun (WGS) entry which is preliminary data.</text>
</comment>
<gene>
    <name evidence="2" type="ORF">EVAR_24776_1</name>
</gene>
<name>A0A4C1W1C8_EUMVA</name>
<evidence type="ECO:0000256" key="1">
    <source>
        <dbReference type="SAM" id="MobiDB-lite"/>
    </source>
</evidence>
<dbReference type="AlphaFoldDB" id="A0A4C1W1C8"/>
<dbReference type="Proteomes" id="UP000299102">
    <property type="component" value="Unassembled WGS sequence"/>
</dbReference>
<keyword evidence="3" id="KW-1185">Reference proteome</keyword>
<organism evidence="2 3">
    <name type="scientific">Eumeta variegata</name>
    <name type="common">Bagworm moth</name>
    <name type="synonym">Eumeta japonica</name>
    <dbReference type="NCBI Taxonomy" id="151549"/>
    <lineage>
        <taxon>Eukaryota</taxon>
        <taxon>Metazoa</taxon>
        <taxon>Ecdysozoa</taxon>
        <taxon>Arthropoda</taxon>
        <taxon>Hexapoda</taxon>
        <taxon>Insecta</taxon>
        <taxon>Pterygota</taxon>
        <taxon>Neoptera</taxon>
        <taxon>Endopterygota</taxon>
        <taxon>Lepidoptera</taxon>
        <taxon>Glossata</taxon>
        <taxon>Ditrysia</taxon>
        <taxon>Tineoidea</taxon>
        <taxon>Psychidae</taxon>
        <taxon>Oiketicinae</taxon>
        <taxon>Eumeta</taxon>
    </lineage>
</organism>
<dbReference type="EMBL" id="BGZK01000460">
    <property type="protein sequence ID" value="GBP44863.1"/>
    <property type="molecule type" value="Genomic_DNA"/>
</dbReference>
<reference evidence="2 3" key="1">
    <citation type="journal article" date="2019" name="Commun. Biol.">
        <title>The bagworm genome reveals a unique fibroin gene that provides high tensile strength.</title>
        <authorList>
            <person name="Kono N."/>
            <person name="Nakamura H."/>
            <person name="Ohtoshi R."/>
            <person name="Tomita M."/>
            <person name="Numata K."/>
            <person name="Arakawa K."/>
        </authorList>
    </citation>
    <scope>NUCLEOTIDE SEQUENCE [LARGE SCALE GENOMIC DNA]</scope>
</reference>
<protein>
    <submittedName>
        <fullName evidence="2">Uncharacterized protein</fullName>
    </submittedName>
</protein>
<proteinExistence type="predicted"/>
<evidence type="ECO:0000313" key="2">
    <source>
        <dbReference type="EMBL" id="GBP44863.1"/>
    </source>
</evidence>
<accession>A0A4C1W1C8</accession>
<evidence type="ECO:0000313" key="3">
    <source>
        <dbReference type="Proteomes" id="UP000299102"/>
    </source>
</evidence>
<feature type="region of interest" description="Disordered" evidence="1">
    <location>
        <begin position="59"/>
        <end position="81"/>
    </location>
</feature>
<feature type="compositionally biased region" description="Low complexity" evidence="1">
    <location>
        <begin position="64"/>
        <end position="76"/>
    </location>
</feature>